<reference evidence="1 2" key="1">
    <citation type="submission" date="2024-01" db="EMBL/GenBank/DDBJ databases">
        <title>Genome assemblies of Stephania.</title>
        <authorList>
            <person name="Yang L."/>
        </authorList>
    </citation>
    <scope>NUCLEOTIDE SEQUENCE [LARGE SCALE GENOMIC DNA]</scope>
    <source>
        <strain evidence="1">QJT</strain>
        <tissue evidence="1">Leaf</tissue>
    </source>
</reference>
<gene>
    <name evidence="1" type="ORF">Sjap_015461</name>
</gene>
<dbReference type="Proteomes" id="UP001417504">
    <property type="component" value="Unassembled WGS sequence"/>
</dbReference>
<accession>A0AAP0NSI8</accession>
<dbReference type="EMBL" id="JBBNAE010000006">
    <property type="protein sequence ID" value="KAK9116514.1"/>
    <property type="molecule type" value="Genomic_DNA"/>
</dbReference>
<name>A0AAP0NSI8_9MAGN</name>
<evidence type="ECO:0000313" key="1">
    <source>
        <dbReference type="EMBL" id="KAK9116514.1"/>
    </source>
</evidence>
<dbReference type="AlphaFoldDB" id="A0AAP0NSI8"/>
<protein>
    <submittedName>
        <fullName evidence="1">Uncharacterized protein</fullName>
    </submittedName>
</protein>
<comment type="caution">
    <text evidence="1">The sequence shown here is derived from an EMBL/GenBank/DDBJ whole genome shotgun (WGS) entry which is preliminary data.</text>
</comment>
<keyword evidence="2" id="KW-1185">Reference proteome</keyword>
<organism evidence="1 2">
    <name type="scientific">Stephania japonica</name>
    <dbReference type="NCBI Taxonomy" id="461633"/>
    <lineage>
        <taxon>Eukaryota</taxon>
        <taxon>Viridiplantae</taxon>
        <taxon>Streptophyta</taxon>
        <taxon>Embryophyta</taxon>
        <taxon>Tracheophyta</taxon>
        <taxon>Spermatophyta</taxon>
        <taxon>Magnoliopsida</taxon>
        <taxon>Ranunculales</taxon>
        <taxon>Menispermaceae</taxon>
        <taxon>Menispermoideae</taxon>
        <taxon>Cissampelideae</taxon>
        <taxon>Stephania</taxon>
    </lineage>
</organism>
<evidence type="ECO:0000313" key="2">
    <source>
        <dbReference type="Proteomes" id="UP001417504"/>
    </source>
</evidence>
<sequence length="106" mass="11901">MSYGTAILLGRFGLTGELIRRLAVSSLLIRKNEEVFSNIQRPVDTARCVFFKVDEIMHNIGLPNTSKLGRGLQLSRHWEPPGEGWYKLNWDGVMRQEDNEAGAGGL</sequence>
<proteinExistence type="predicted"/>